<evidence type="ECO:0000313" key="1">
    <source>
        <dbReference type="EMBL" id="TNY46974.1"/>
    </source>
</evidence>
<dbReference type="Proteomes" id="UP000316580">
    <property type="component" value="Unassembled WGS sequence"/>
</dbReference>
<dbReference type="EMBL" id="VCID01000509">
    <property type="protein sequence ID" value="TNY46974.1"/>
    <property type="molecule type" value="Genomic_DNA"/>
</dbReference>
<sequence length="129" mass="14966">MIKTRDQSIFDEMFKRIQSLGFKVYDYKPMTEVPYPFVEMESTDAEYIPNKDDIKGSVELMLSVWGVQKKRKQVSDMASAIFSQAMSVARTDGFCWSFNIRQSSIQMLDDTTTVTPLKRAIVTLRFNLR</sequence>
<protein>
    <submittedName>
        <fullName evidence="1">Phage capsid protein</fullName>
    </submittedName>
</protein>
<reference evidence="1 2" key="1">
    <citation type="submission" date="2019-05" db="EMBL/GenBank/DDBJ databases">
        <title>Novel genomic isolates of S.pyogenes and S.dysgalactiae subsp. equisimilis associated to necrotising fasciitis (NSTI).</title>
        <authorList>
            <person name="Barrantes I."/>
        </authorList>
    </citation>
    <scope>NUCLEOTIDE SEQUENCE [LARGE SCALE GENOMIC DNA]</scope>
    <source>
        <strain evidence="1 2">SPY6028</strain>
    </source>
</reference>
<dbReference type="RefSeq" id="WP_011284850.1">
    <property type="nucleotide sequence ID" value="NZ_AP023388.1"/>
</dbReference>
<dbReference type="AlphaFoldDB" id="A0A660A4W4"/>
<accession>A0A660A4W4</accession>
<name>A0A660A4W4_STRPY</name>
<gene>
    <name evidence="1" type="ORF">FGO82_06115</name>
</gene>
<proteinExistence type="predicted"/>
<dbReference type="Gene3D" id="3.30.2000.30">
    <property type="match status" value="1"/>
</dbReference>
<dbReference type="InterPro" id="IPR053745">
    <property type="entry name" value="Viral_Tail_Comp_sf"/>
</dbReference>
<comment type="caution">
    <text evidence="1">The sequence shown here is derived from an EMBL/GenBank/DDBJ whole genome shotgun (WGS) entry which is preliminary data.</text>
</comment>
<evidence type="ECO:0000313" key="2">
    <source>
        <dbReference type="Proteomes" id="UP000316580"/>
    </source>
</evidence>
<organism evidence="1 2">
    <name type="scientific">Streptococcus pyogenes</name>
    <dbReference type="NCBI Taxonomy" id="1314"/>
    <lineage>
        <taxon>Bacteria</taxon>
        <taxon>Bacillati</taxon>
        <taxon>Bacillota</taxon>
        <taxon>Bacilli</taxon>
        <taxon>Lactobacillales</taxon>
        <taxon>Streptococcaceae</taxon>
        <taxon>Streptococcus</taxon>
    </lineage>
</organism>